<evidence type="ECO:0000313" key="1">
    <source>
        <dbReference type="EMBL" id="CAB4869627.1"/>
    </source>
</evidence>
<name>A0A6J7DG80_9ZZZZ</name>
<protein>
    <submittedName>
        <fullName evidence="1">Unannotated protein</fullName>
    </submittedName>
</protein>
<gene>
    <name evidence="1" type="ORF">UFOPK3376_00742</name>
</gene>
<organism evidence="1">
    <name type="scientific">freshwater metagenome</name>
    <dbReference type="NCBI Taxonomy" id="449393"/>
    <lineage>
        <taxon>unclassified sequences</taxon>
        <taxon>metagenomes</taxon>
        <taxon>ecological metagenomes</taxon>
    </lineage>
</organism>
<dbReference type="AlphaFoldDB" id="A0A6J7DG80"/>
<dbReference type="EMBL" id="CAFBLP010000013">
    <property type="protein sequence ID" value="CAB4869627.1"/>
    <property type="molecule type" value="Genomic_DNA"/>
</dbReference>
<sequence>MTNEHKAALAAGRTEGKAVRDYLEALRTAKPKRGRKRSTDSIVKRLTAIEAEIVDADAVRELKLVQERLDLQAELAHANDTLDLSALEAEFVKVAKGYSTRNGISYAAWRAIGVDAAVLKTAGVTRSEG</sequence>
<proteinExistence type="predicted"/>
<reference evidence="1" key="1">
    <citation type="submission" date="2020-05" db="EMBL/GenBank/DDBJ databases">
        <authorList>
            <person name="Chiriac C."/>
            <person name="Salcher M."/>
            <person name="Ghai R."/>
            <person name="Kavagutti S V."/>
        </authorList>
    </citation>
    <scope>NUCLEOTIDE SEQUENCE</scope>
</reference>
<accession>A0A6J7DG80</accession>